<dbReference type="Gene3D" id="3.40.50.410">
    <property type="entry name" value="von Willebrand factor, type A domain"/>
    <property type="match status" value="1"/>
</dbReference>
<comment type="caution">
    <text evidence="3">The sequence shown here is derived from an EMBL/GenBank/DDBJ whole genome shotgun (WGS) entry which is preliminary data.</text>
</comment>
<dbReference type="InterPro" id="IPR036465">
    <property type="entry name" value="vWFA_dom_sf"/>
</dbReference>
<feature type="domain" description="VWFA" evidence="2">
    <location>
        <begin position="443"/>
        <end position="634"/>
    </location>
</feature>
<reference evidence="3 4" key="1">
    <citation type="submission" date="2021-03" db="EMBL/GenBank/DDBJ databases">
        <title>Genomic Encyclopedia of Type Strains, Phase IV (KMG-IV): sequencing the most valuable type-strain genomes for metagenomic binning, comparative biology and taxonomic classification.</title>
        <authorList>
            <person name="Goeker M."/>
        </authorList>
    </citation>
    <scope>NUCLEOTIDE SEQUENCE [LARGE SCALE GENOMIC DNA]</scope>
    <source>
        <strain evidence="3 4">DSM 24738</strain>
    </source>
</reference>
<organism evidence="3 4">
    <name type="scientific">Ammoniphilus resinae</name>
    <dbReference type="NCBI Taxonomy" id="861532"/>
    <lineage>
        <taxon>Bacteria</taxon>
        <taxon>Bacillati</taxon>
        <taxon>Bacillota</taxon>
        <taxon>Bacilli</taxon>
        <taxon>Bacillales</taxon>
        <taxon>Paenibacillaceae</taxon>
        <taxon>Aneurinibacillus group</taxon>
        <taxon>Ammoniphilus</taxon>
    </lineage>
</organism>
<dbReference type="SUPFAM" id="SSF53300">
    <property type="entry name" value="vWA-like"/>
    <property type="match status" value="1"/>
</dbReference>
<dbReference type="InterPro" id="IPR025861">
    <property type="entry name" value="CobT_VWA_dom"/>
</dbReference>
<feature type="compositionally biased region" description="Basic and acidic residues" evidence="1">
    <location>
        <begin position="329"/>
        <end position="351"/>
    </location>
</feature>
<dbReference type="PANTHER" id="PTHR41248:SF1">
    <property type="entry name" value="NORD PROTEIN"/>
    <property type="match status" value="1"/>
</dbReference>
<proteinExistence type="predicted"/>
<accession>A0ABS4GND8</accession>
<evidence type="ECO:0000259" key="2">
    <source>
        <dbReference type="SMART" id="SM00327"/>
    </source>
</evidence>
<dbReference type="SMART" id="SM00327">
    <property type="entry name" value="VWA"/>
    <property type="match status" value="1"/>
</dbReference>
<dbReference type="CDD" id="cd01454">
    <property type="entry name" value="vWA_norD_type"/>
    <property type="match status" value="1"/>
</dbReference>
<dbReference type="EMBL" id="JAGGKT010000003">
    <property type="protein sequence ID" value="MBP1931632.1"/>
    <property type="molecule type" value="Genomic_DNA"/>
</dbReference>
<feature type="region of interest" description="Disordered" evidence="1">
    <location>
        <begin position="255"/>
        <end position="283"/>
    </location>
</feature>
<dbReference type="Proteomes" id="UP001519343">
    <property type="component" value="Unassembled WGS sequence"/>
</dbReference>
<gene>
    <name evidence="3" type="ORF">J2Z37_001633</name>
</gene>
<evidence type="ECO:0000313" key="3">
    <source>
        <dbReference type="EMBL" id="MBP1931632.1"/>
    </source>
</evidence>
<protein>
    <submittedName>
        <fullName evidence="3">Nitric oxide reductase activation protein</fullName>
    </submittedName>
</protein>
<dbReference type="Pfam" id="PF11775">
    <property type="entry name" value="CobT_C"/>
    <property type="match status" value="1"/>
</dbReference>
<evidence type="ECO:0000313" key="4">
    <source>
        <dbReference type="Proteomes" id="UP001519343"/>
    </source>
</evidence>
<evidence type="ECO:0000256" key="1">
    <source>
        <dbReference type="SAM" id="MobiDB-lite"/>
    </source>
</evidence>
<feature type="region of interest" description="Disordered" evidence="1">
    <location>
        <begin position="302"/>
        <end position="351"/>
    </location>
</feature>
<dbReference type="InterPro" id="IPR002035">
    <property type="entry name" value="VWF_A"/>
</dbReference>
<sequence>MMKFIVFNNQKVDTSLFLQLQDLACVLTRISNLKFEFHYGHSFDLRRKVITASHFWDNFSPEIREAGYKTDVFLRAIGTLQYTEEAVLMDYMQRLEDIPLKKFASQLFTLLEDLRLEELCKRERPGTARIFQIRQREYQKYFTSQLKVNADRGYELDELFCLCFLTLLTNTPDPFFTDANEKQLQSLEKLKPVLYTAFEAQQTKDVVQIVVQIIALLENVHQEDSLNEYFILPVFYTSSFENGLTLDDLRRKSKLKNEDKDSSVHENEEAKEKKMPTWHGVSKSEEQKAFLRFELESGTKTKLLGDTSRETEDGDQALGSVQGKSRSSKNKDYGKTEELENKTENAKAGRGFYGEENRDAVLLNKQAEPPGTDDLMLYQSYVVDVESHIRKLSRTIEKTLEHKKIMPRVDLHAGRLSKRLIPLVLEPFPRIFYKKNNRSKEIDAVFTLLVDCSASMVDKMEETKKGIILFHEVLKRLVIPHSIIGFWEDANAVKDGYQPNYFHRIKDFSHSVYSKSGAEILQLQPQEDNRDGFSIRMATQELMRRNEKNRFLLIFSDGEPAAANYDQNGIIDTKEAVVEARKKGIEVVGMFLSNGTIAEEDQKTMQNIYDKEHVLIPSITELPEQFTPLLKKLLLKSL</sequence>
<feature type="compositionally biased region" description="Basic and acidic residues" evidence="1">
    <location>
        <begin position="255"/>
        <end position="275"/>
    </location>
</feature>
<keyword evidence="4" id="KW-1185">Reference proteome</keyword>
<name>A0ABS4GND8_9BACL</name>
<dbReference type="InterPro" id="IPR051928">
    <property type="entry name" value="NorD/CobT"/>
</dbReference>
<dbReference type="PANTHER" id="PTHR41248">
    <property type="entry name" value="NORD PROTEIN"/>
    <property type="match status" value="1"/>
</dbReference>